<sequence>METVLTDRTNGKAPAKSAKRGSKALLEAAAPKVKALPTHVNLTDMLPVLAEDAKNVAQMDLGFIVAFGAVTQLILNGADSMEFDRYIEA</sequence>
<dbReference type="EMBL" id="JH930470">
    <property type="protein sequence ID" value="EKM58544.1"/>
    <property type="molecule type" value="Genomic_DNA"/>
</dbReference>
<feature type="region of interest" description="Disordered" evidence="1">
    <location>
        <begin position="1"/>
        <end position="20"/>
    </location>
</feature>
<dbReference type="HOGENOM" id="CLU_2455466_0_0_1"/>
<keyword evidence="3" id="KW-1185">Reference proteome</keyword>
<accession>K5WHF6</accession>
<evidence type="ECO:0000313" key="3">
    <source>
        <dbReference type="Proteomes" id="UP000008370"/>
    </source>
</evidence>
<protein>
    <submittedName>
        <fullName evidence="2">Uncharacterized protein</fullName>
    </submittedName>
</protein>
<evidence type="ECO:0000256" key="1">
    <source>
        <dbReference type="SAM" id="MobiDB-lite"/>
    </source>
</evidence>
<dbReference type="GeneID" id="18910924"/>
<dbReference type="KEGG" id="pco:PHACADRAFT_193671"/>
<name>K5WHF6_PHACS</name>
<gene>
    <name evidence="2" type="ORF">PHACADRAFT_193671</name>
</gene>
<dbReference type="AlphaFoldDB" id="K5WHF6"/>
<proteinExistence type="predicted"/>
<evidence type="ECO:0000313" key="2">
    <source>
        <dbReference type="EMBL" id="EKM58544.1"/>
    </source>
</evidence>
<reference evidence="2 3" key="1">
    <citation type="journal article" date="2012" name="BMC Genomics">
        <title>Comparative genomics of the white-rot fungi, Phanerochaete carnosa and P. chrysosporium, to elucidate the genetic basis of the distinct wood types they colonize.</title>
        <authorList>
            <person name="Suzuki H."/>
            <person name="MacDonald J."/>
            <person name="Syed K."/>
            <person name="Salamov A."/>
            <person name="Hori C."/>
            <person name="Aerts A."/>
            <person name="Henrissat B."/>
            <person name="Wiebenga A."/>
            <person name="vanKuyk P.A."/>
            <person name="Barry K."/>
            <person name="Lindquist E."/>
            <person name="LaButti K."/>
            <person name="Lapidus A."/>
            <person name="Lucas S."/>
            <person name="Coutinho P."/>
            <person name="Gong Y."/>
            <person name="Samejima M."/>
            <person name="Mahadevan R."/>
            <person name="Abou-Zaid M."/>
            <person name="de Vries R.P."/>
            <person name="Igarashi K."/>
            <person name="Yadav J.S."/>
            <person name="Grigoriev I.V."/>
            <person name="Master E.R."/>
        </authorList>
    </citation>
    <scope>NUCLEOTIDE SEQUENCE [LARGE SCALE GENOMIC DNA]</scope>
    <source>
        <strain evidence="2 3">HHB-10118-sp</strain>
    </source>
</reference>
<organism evidence="2 3">
    <name type="scientific">Phanerochaete carnosa (strain HHB-10118-sp)</name>
    <name type="common">White-rot fungus</name>
    <name type="synonym">Peniophora carnosa</name>
    <dbReference type="NCBI Taxonomy" id="650164"/>
    <lineage>
        <taxon>Eukaryota</taxon>
        <taxon>Fungi</taxon>
        <taxon>Dikarya</taxon>
        <taxon>Basidiomycota</taxon>
        <taxon>Agaricomycotina</taxon>
        <taxon>Agaricomycetes</taxon>
        <taxon>Polyporales</taxon>
        <taxon>Phanerochaetaceae</taxon>
        <taxon>Phanerochaete</taxon>
    </lineage>
</organism>
<dbReference type="InParanoid" id="K5WHF6"/>
<dbReference type="RefSeq" id="XP_007393853.1">
    <property type="nucleotide sequence ID" value="XM_007393791.1"/>
</dbReference>
<dbReference type="Proteomes" id="UP000008370">
    <property type="component" value="Unassembled WGS sequence"/>
</dbReference>